<dbReference type="Proteomes" id="UP000235145">
    <property type="component" value="Unassembled WGS sequence"/>
</dbReference>
<protein>
    <submittedName>
        <fullName evidence="1">Uncharacterized protein</fullName>
    </submittedName>
</protein>
<sequence>MEDPYYSGTSRRKVSQINYLHHYKVDVFIVVIDMQSQKLNNRFNEINTPLLVSMAYLCPSKCLQTFNVDEILKIASLYFNEFPEHDLGALRASLQNYIVDVRCNTSCFRLVV</sequence>
<dbReference type="PANTHER" id="PTHR11697:SF230">
    <property type="entry name" value="ZINC FINGER, MYM DOMAIN CONTAINING 1"/>
    <property type="match status" value="1"/>
</dbReference>
<accession>A0A9R1UJS8</accession>
<dbReference type="AlphaFoldDB" id="A0A9R1UJS8"/>
<keyword evidence="2" id="KW-1185">Reference proteome</keyword>
<evidence type="ECO:0000313" key="1">
    <source>
        <dbReference type="EMBL" id="KAJ0188443.1"/>
    </source>
</evidence>
<dbReference type="EMBL" id="NBSK02000009">
    <property type="protein sequence ID" value="KAJ0188443.1"/>
    <property type="molecule type" value="Genomic_DNA"/>
</dbReference>
<evidence type="ECO:0000313" key="2">
    <source>
        <dbReference type="Proteomes" id="UP000235145"/>
    </source>
</evidence>
<dbReference type="InterPro" id="IPR055298">
    <property type="entry name" value="AtLOH3-like"/>
</dbReference>
<name>A0A9R1UJS8_LACSA</name>
<comment type="caution">
    <text evidence="1">The sequence shown here is derived from an EMBL/GenBank/DDBJ whole genome shotgun (WGS) entry which is preliminary data.</text>
</comment>
<gene>
    <name evidence="1" type="ORF">LSAT_V11C900458460</name>
</gene>
<dbReference type="PANTHER" id="PTHR11697">
    <property type="entry name" value="GENERAL TRANSCRIPTION FACTOR 2-RELATED ZINC FINGER PROTEIN"/>
    <property type="match status" value="1"/>
</dbReference>
<proteinExistence type="predicted"/>
<organism evidence="1 2">
    <name type="scientific">Lactuca sativa</name>
    <name type="common">Garden lettuce</name>
    <dbReference type="NCBI Taxonomy" id="4236"/>
    <lineage>
        <taxon>Eukaryota</taxon>
        <taxon>Viridiplantae</taxon>
        <taxon>Streptophyta</taxon>
        <taxon>Embryophyta</taxon>
        <taxon>Tracheophyta</taxon>
        <taxon>Spermatophyta</taxon>
        <taxon>Magnoliopsida</taxon>
        <taxon>eudicotyledons</taxon>
        <taxon>Gunneridae</taxon>
        <taxon>Pentapetalae</taxon>
        <taxon>asterids</taxon>
        <taxon>campanulids</taxon>
        <taxon>Asterales</taxon>
        <taxon>Asteraceae</taxon>
        <taxon>Cichorioideae</taxon>
        <taxon>Cichorieae</taxon>
        <taxon>Lactucinae</taxon>
        <taxon>Lactuca</taxon>
    </lineage>
</organism>
<reference evidence="1 2" key="1">
    <citation type="journal article" date="2017" name="Nat. Commun.">
        <title>Genome assembly with in vitro proximity ligation data and whole-genome triplication in lettuce.</title>
        <authorList>
            <person name="Reyes-Chin-Wo S."/>
            <person name="Wang Z."/>
            <person name="Yang X."/>
            <person name="Kozik A."/>
            <person name="Arikit S."/>
            <person name="Song C."/>
            <person name="Xia L."/>
            <person name="Froenicke L."/>
            <person name="Lavelle D.O."/>
            <person name="Truco M.J."/>
            <person name="Xia R."/>
            <person name="Zhu S."/>
            <person name="Xu C."/>
            <person name="Xu H."/>
            <person name="Xu X."/>
            <person name="Cox K."/>
            <person name="Korf I."/>
            <person name="Meyers B.C."/>
            <person name="Michelmore R.W."/>
        </authorList>
    </citation>
    <scope>NUCLEOTIDE SEQUENCE [LARGE SCALE GENOMIC DNA]</scope>
    <source>
        <strain evidence="2">cv. Salinas</strain>
        <tissue evidence="1">Seedlings</tissue>
    </source>
</reference>